<gene>
    <name evidence="3" type="ORF">ACG01O_16410</name>
</gene>
<feature type="transmembrane region" description="Helical" evidence="1">
    <location>
        <begin position="300"/>
        <end position="318"/>
    </location>
</feature>
<feature type="transmembrane region" description="Helical" evidence="1">
    <location>
        <begin position="198"/>
        <end position="224"/>
    </location>
</feature>
<accession>A0ABW7H1V8</accession>
<dbReference type="RefSeq" id="WP_394386209.1">
    <property type="nucleotide sequence ID" value="NZ_JBIGIB010000004.1"/>
</dbReference>
<feature type="transmembrane region" description="Helical" evidence="1">
    <location>
        <begin position="65"/>
        <end position="87"/>
    </location>
</feature>
<feature type="transmembrane region" description="Helical" evidence="1">
    <location>
        <begin position="275"/>
        <end position="294"/>
    </location>
</feature>
<dbReference type="Pfam" id="PF00892">
    <property type="entry name" value="EamA"/>
    <property type="match status" value="1"/>
</dbReference>
<keyword evidence="1" id="KW-0812">Transmembrane</keyword>
<keyword evidence="1" id="KW-0472">Membrane</keyword>
<organism evidence="3 4">
    <name type="scientific">Pelomonas baiyunensis</name>
    <dbReference type="NCBI Taxonomy" id="3299026"/>
    <lineage>
        <taxon>Bacteria</taxon>
        <taxon>Pseudomonadati</taxon>
        <taxon>Pseudomonadota</taxon>
        <taxon>Betaproteobacteria</taxon>
        <taxon>Burkholderiales</taxon>
        <taxon>Sphaerotilaceae</taxon>
        <taxon>Roseateles</taxon>
    </lineage>
</organism>
<comment type="caution">
    <text evidence="3">The sequence shown here is derived from an EMBL/GenBank/DDBJ whole genome shotgun (WGS) entry which is preliminary data.</text>
</comment>
<name>A0ABW7H1V8_9BURK</name>
<dbReference type="InterPro" id="IPR037185">
    <property type="entry name" value="EmrE-like"/>
</dbReference>
<keyword evidence="1" id="KW-1133">Transmembrane helix</keyword>
<evidence type="ECO:0000259" key="2">
    <source>
        <dbReference type="Pfam" id="PF00892"/>
    </source>
</evidence>
<dbReference type="SUPFAM" id="SSF103481">
    <property type="entry name" value="Multidrug resistance efflux transporter EmrE"/>
    <property type="match status" value="2"/>
</dbReference>
<feature type="transmembrane region" description="Helical" evidence="1">
    <location>
        <begin position="36"/>
        <end position="53"/>
    </location>
</feature>
<feature type="transmembrane region" description="Helical" evidence="1">
    <location>
        <begin position="93"/>
        <end position="111"/>
    </location>
</feature>
<feature type="transmembrane region" description="Helical" evidence="1">
    <location>
        <begin position="244"/>
        <end position="263"/>
    </location>
</feature>
<evidence type="ECO:0000256" key="1">
    <source>
        <dbReference type="SAM" id="Phobius"/>
    </source>
</evidence>
<sequence>MLIGVLFALAAGLMWGLVFVAPVMLPGYAPALLTVGRYLAFGLIALPLALLLDRRALRELQAADWWEAARLSAIGNFAYYLCLSAAIQRAGAPLPTMIIGTLPVVIAVCANHRNRVRDGHLPWLKLLPSLGLIATGLALVNRDELALLRATAGDPRRYAEGAALAVAAVACWTWYPIKNADWLRAHCGADGAAKSPRAWATAQGLVTLPMAVIGAAGLGLLDLAAPGTLIPTGFTRPLGDTPGAYVGLMAAVGLFASWLGTLCWNEASQRLPTSLSGQLIVFETLAALAYAFAWNHRTPPLATVLGVGLLLAGVVWALRIKPVRTH</sequence>
<protein>
    <submittedName>
        <fullName evidence="3">DMT family transporter</fullName>
    </submittedName>
</protein>
<reference evidence="3 4" key="1">
    <citation type="submission" date="2024-08" db="EMBL/GenBank/DDBJ databases">
        <authorList>
            <person name="Lu H."/>
        </authorList>
    </citation>
    <scope>NUCLEOTIDE SEQUENCE [LARGE SCALE GENOMIC DNA]</scope>
    <source>
        <strain evidence="3 4">BYS87W</strain>
    </source>
</reference>
<feature type="domain" description="EamA" evidence="2">
    <location>
        <begin position="3"/>
        <end position="110"/>
    </location>
</feature>
<keyword evidence="4" id="KW-1185">Reference proteome</keyword>
<dbReference type="InterPro" id="IPR000620">
    <property type="entry name" value="EamA_dom"/>
</dbReference>
<dbReference type="Proteomes" id="UP001606303">
    <property type="component" value="Unassembled WGS sequence"/>
</dbReference>
<dbReference type="EMBL" id="JBIGIB010000004">
    <property type="protein sequence ID" value="MFG6468211.1"/>
    <property type="molecule type" value="Genomic_DNA"/>
</dbReference>
<proteinExistence type="predicted"/>
<evidence type="ECO:0000313" key="4">
    <source>
        <dbReference type="Proteomes" id="UP001606303"/>
    </source>
</evidence>
<evidence type="ECO:0000313" key="3">
    <source>
        <dbReference type="EMBL" id="MFG6468211.1"/>
    </source>
</evidence>